<reference evidence="3 4" key="1">
    <citation type="submission" date="2018-05" db="EMBL/GenBank/DDBJ databases">
        <title>Rhodoferax soyangensis sp.nov., isolated from an oligotrophic freshwater lake.</title>
        <authorList>
            <person name="Park M."/>
        </authorList>
    </citation>
    <scope>NUCLEOTIDE SEQUENCE [LARGE SCALE GENOMIC DNA]</scope>
    <source>
        <strain evidence="3 4">IMCC26218</strain>
    </source>
</reference>
<gene>
    <name evidence="3" type="ORF">DIC66_15035</name>
</gene>
<evidence type="ECO:0000313" key="4">
    <source>
        <dbReference type="Proteomes" id="UP000260665"/>
    </source>
</evidence>
<dbReference type="PRINTS" id="PR01438">
    <property type="entry name" value="UNVRSLSTRESS"/>
</dbReference>
<feature type="domain" description="UspA" evidence="2">
    <location>
        <begin position="23"/>
        <end position="166"/>
    </location>
</feature>
<proteinExistence type="inferred from homology"/>
<keyword evidence="4" id="KW-1185">Reference proteome</keyword>
<dbReference type="CDD" id="cd00293">
    <property type="entry name" value="USP-like"/>
    <property type="match status" value="1"/>
</dbReference>
<name>A0A3E1R9U5_9BURK</name>
<dbReference type="AlphaFoldDB" id="A0A3E1R9U5"/>
<dbReference type="InterPro" id="IPR006015">
    <property type="entry name" value="Universal_stress_UspA"/>
</dbReference>
<dbReference type="InterPro" id="IPR014729">
    <property type="entry name" value="Rossmann-like_a/b/a_fold"/>
</dbReference>
<comment type="similarity">
    <text evidence="1">Belongs to the universal stress protein A family.</text>
</comment>
<dbReference type="EMBL" id="QFZK01000010">
    <property type="protein sequence ID" value="RFO96033.1"/>
    <property type="molecule type" value="Genomic_DNA"/>
</dbReference>
<dbReference type="SUPFAM" id="SSF52402">
    <property type="entry name" value="Adenine nucleotide alpha hydrolases-like"/>
    <property type="match status" value="1"/>
</dbReference>
<sequence length="167" mass="17491">MQPMGGGPHTAGVYQPTVRRATMFKKLLVPVDGSPTSKAALMTAIDMAKVLGASMTVVSVYDPFPFIVAGPDYGYAQMQYVDAVRTETKNTVDAARKLAADAGLTVEGLVVDASKTWRAILDTVQGTASDLIVMGSHGRSGLDKLVMGSVAQSVLQHSPVAVLVVRG</sequence>
<dbReference type="Pfam" id="PF00582">
    <property type="entry name" value="Usp"/>
    <property type="match status" value="1"/>
</dbReference>
<protein>
    <submittedName>
        <fullName evidence="3">Universal stress protein UspA</fullName>
    </submittedName>
</protein>
<comment type="caution">
    <text evidence="3">The sequence shown here is derived from an EMBL/GenBank/DDBJ whole genome shotgun (WGS) entry which is preliminary data.</text>
</comment>
<dbReference type="PANTHER" id="PTHR46268">
    <property type="entry name" value="STRESS RESPONSE PROTEIN NHAX"/>
    <property type="match status" value="1"/>
</dbReference>
<organism evidence="3 4">
    <name type="scientific">Rhodoferax lacus</name>
    <dbReference type="NCBI Taxonomy" id="2184758"/>
    <lineage>
        <taxon>Bacteria</taxon>
        <taxon>Pseudomonadati</taxon>
        <taxon>Pseudomonadota</taxon>
        <taxon>Betaproteobacteria</taxon>
        <taxon>Burkholderiales</taxon>
        <taxon>Comamonadaceae</taxon>
        <taxon>Rhodoferax</taxon>
    </lineage>
</organism>
<dbReference type="PIRSF" id="PIRSF006276">
    <property type="entry name" value="UspA"/>
    <property type="match status" value="1"/>
</dbReference>
<evidence type="ECO:0000256" key="1">
    <source>
        <dbReference type="ARBA" id="ARBA00008791"/>
    </source>
</evidence>
<accession>A0A3E1R9U5</accession>
<dbReference type="PANTHER" id="PTHR46268:SF15">
    <property type="entry name" value="UNIVERSAL STRESS PROTEIN HP_0031"/>
    <property type="match status" value="1"/>
</dbReference>
<dbReference type="Gene3D" id="3.40.50.620">
    <property type="entry name" value="HUPs"/>
    <property type="match status" value="1"/>
</dbReference>
<dbReference type="InterPro" id="IPR006016">
    <property type="entry name" value="UspA"/>
</dbReference>
<evidence type="ECO:0000259" key="2">
    <source>
        <dbReference type="Pfam" id="PF00582"/>
    </source>
</evidence>
<evidence type="ECO:0000313" key="3">
    <source>
        <dbReference type="EMBL" id="RFO96033.1"/>
    </source>
</evidence>
<dbReference type="Proteomes" id="UP000260665">
    <property type="component" value="Unassembled WGS sequence"/>
</dbReference>